<feature type="transmembrane region" description="Helical" evidence="19">
    <location>
        <begin position="112"/>
        <end position="130"/>
    </location>
</feature>
<dbReference type="GO" id="GO:0016779">
    <property type="term" value="F:nucleotidyltransferase activity"/>
    <property type="evidence" value="ECO:0007669"/>
    <property type="project" value="UniProtKB-KW"/>
</dbReference>
<comment type="caution">
    <text evidence="20">The sequence shown here is derived from an EMBL/GenBank/DDBJ whole genome shotgun (WGS) entry which is preliminary data.</text>
</comment>
<evidence type="ECO:0000256" key="5">
    <source>
        <dbReference type="ARBA" id="ARBA00010185"/>
    </source>
</evidence>
<evidence type="ECO:0000256" key="7">
    <source>
        <dbReference type="ARBA" id="ARBA00019373"/>
    </source>
</evidence>
<comment type="catalytic activity">
    <reaction evidence="1 18">
        <text>a 1,2-diacyl-sn-glycero-3-phosphate + CTP + H(+) = a CDP-1,2-diacyl-sn-glycerol + diphosphate</text>
        <dbReference type="Rhea" id="RHEA:16229"/>
        <dbReference type="ChEBI" id="CHEBI:15378"/>
        <dbReference type="ChEBI" id="CHEBI:33019"/>
        <dbReference type="ChEBI" id="CHEBI:37563"/>
        <dbReference type="ChEBI" id="CHEBI:58332"/>
        <dbReference type="ChEBI" id="CHEBI:58608"/>
        <dbReference type="EC" id="2.7.7.41"/>
    </reaction>
</comment>
<keyword evidence="16" id="KW-0594">Phospholipid biosynthesis</keyword>
<dbReference type="EMBL" id="JBEWZI010000009">
    <property type="protein sequence ID" value="MET7014603.1"/>
    <property type="molecule type" value="Genomic_DNA"/>
</dbReference>
<dbReference type="Pfam" id="PF01148">
    <property type="entry name" value="CTP_transf_1"/>
    <property type="match status" value="1"/>
</dbReference>
<feature type="transmembrane region" description="Helical" evidence="19">
    <location>
        <begin position="7"/>
        <end position="40"/>
    </location>
</feature>
<feature type="transmembrane region" description="Helical" evidence="19">
    <location>
        <begin position="52"/>
        <end position="72"/>
    </location>
</feature>
<keyword evidence="13 19" id="KW-1133">Transmembrane helix</keyword>
<proteinExistence type="inferred from homology"/>
<dbReference type="PANTHER" id="PTHR46382:SF1">
    <property type="entry name" value="PHOSPHATIDATE CYTIDYLYLTRANSFERASE"/>
    <property type="match status" value="1"/>
</dbReference>
<feature type="transmembrane region" description="Helical" evidence="19">
    <location>
        <begin position="178"/>
        <end position="197"/>
    </location>
</feature>
<keyword evidence="14" id="KW-0443">Lipid metabolism</keyword>
<dbReference type="RefSeq" id="WP_354601058.1">
    <property type="nucleotide sequence ID" value="NZ_JBEWZI010000009.1"/>
</dbReference>
<keyword evidence="17" id="KW-1208">Phospholipid metabolism</keyword>
<evidence type="ECO:0000256" key="4">
    <source>
        <dbReference type="ARBA" id="ARBA00005189"/>
    </source>
</evidence>
<comment type="similarity">
    <text evidence="5 18">Belongs to the CDS family.</text>
</comment>
<sequence>MLKQRVLTAVCLAVGMLLAIFFFPDWAWGCVVAIIVVLALHEWCALVDIGRIGQVVLSVLCVLPIAYCAVVAPSLESDATFLIGAIYAVSISFWLFSAPTFLYFHLEPVGWYWRYGVGFLMMVPTGIAMLELRRADPLLMVAALLLVSAADIAAFFVGRAIGKHKLAPEISPGKTWEGVGGAVVGVLLFCSALWFFVPAIHNQMALLWVVVLALIYVLVCVLGDLFESLVKREAGVKDSGKLLPGHGGVLDRVDAMLAFLPFAGATLLALQLLD</sequence>
<evidence type="ECO:0000256" key="10">
    <source>
        <dbReference type="ARBA" id="ARBA00022679"/>
    </source>
</evidence>
<evidence type="ECO:0000256" key="8">
    <source>
        <dbReference type="ARBA" id="ARBA00022475"/>
    </source>
</evidence>
<evidence type="ECO:0000256" key="11">
    <source>
        <dbReference type="ARBA" id="ARBA00022692"/>
    </source>
</evidence>
<feature type="transmembrane region" description="Helical" evidence="19">
    <location>
        <begin position="255"/>
        <end position="273"/>
    </location>
</feature>
<gene>
    <name evidence="20" type="ORF">ABXR19_10425</name>
</gene>
<accession>A0ABV2TL15</accession>
<keyword evidence="10 18" id="KW-0808">Transferase</keyword>
<feature type="transmembrane region" description="Helical" evidence="19">
    <location>
        <begin position="137"/>
        <end position="158"/>
    </location>
</feature>
<evidence type="ECO:0000256" key="16">
    <source>
        <dbReference type="ARBA" id="ARBA00023209"/>
    </source>
</evidence>
<dbReference type="EC" id="2.7.7.41" evidence="6 18"/>
<evidence type="ECO:0000256" key="17">
    <source>
        <dbReference type="ARBA" id="ARBA00023264"/>
    </source>
</evidence>
<keyword evidence="11 18" id="KW-0812">Transmembrane</keyword>
<dbReference type="InterPro" id="IPR000374">
    <property type="entry name" value="PC_trans"/>
</dbReference>
<comment type="pathway">
    <text evidence="4">Lipid metabolism.</text>
</comment>
<organism evidence="20 21">
    <name type="scientific">Uliginosibacterium flavum</name>
    <dbReference type="NCBI Taxonomy" id="1396831"/>
    <lineage>
        <taxon>Bacteria</taxon>
        <taxon>Pseudomonadati</taxon>
        <taxon>Pseudomonadota</taxon>
        <taxon>Betaproteobacteria</taxon>
        <taxon>Rhodocyclales</taxon>
        <taxon>Zoogloeaceae</taxon>
        <taxon>Uliginosibacterium</taxon>
    </lineage>
</organism>
<keyword evidence="12 18" id="KW-0548">Nucleotidyltransferase</keyword>
<name>A0ABV2TL15_9RHOO</name>
<keyword evidence="9" id="KW-0444">Lipid biosynthesis</keyword>
<evidence type="ECO:0000313" key="21">
    <source>
        <dbReference type="Proteomes" id="UP001549691"/>
    </source>
</evidence>
<keyword evidence="15 19" id="KW-0472">Membrane</keyword>
<evidence type="ECO:0000256" key="15">
    <source>
        <dbReference type="ARBA" id="ARBA00023136"/>
    </source>
</evidence>
<evidence type="ECO:0000256" key="3">
    <source>
        <dbReference type="ARBA" id="ARBA00005119"/>
    </source>
</evidence>
<evidence type="ECO:0000256" key="14">
    <source>
        <dbReference type="ARBA" id="ARBA00023098"/>
    </source>
</evidence>
<evidence type="ECO:0000256" key="9">
    <source>
        <dbReference type="ARBA" id="ARBA00022516"/>
    </source>
</evidence>
<reference evidence="20 21" key="1">
    <citation type="submission" date="2024-07" db="EMBL/GenBank/DDBJ databases">
        <title>Uliginosibacterium flavum JJ3220;KACC:17644.</title>
        <authorList>
            <person name="Kim M.K."/>
        </authorList>
    </citation>
    <scope>NUCLEOTIDE SEQUENCE [LARGE SCALE GENOMIC DNA]</scope>
    <source>
        <strain evidence="20 21">KACC:17644</strain>
    </source>
</reference>
<dbReference type="Proteomes" id="UP001549691">
    <property type="component" value="Unassembled WGS sequence"/>
</dbReference>
<evidence type="ECO:0000256" key="13">
    <source>
        <dbReference type="ARBA" id="ARBA00022989"/>
    </source>
</evidence>
<evidence type="ECO:0000256" key="12">
    <source>
        <dbReference type="ARBA" id="ARBA00022695"/>
    </source>
</evidence>
<evidence type="ECO:0000313" key="20">
    <source>
        <dbReference type="EMBL" id="MET7014603.1"/>
    </source>
</evidence>
<evidence type="ECO:0000256" key="1">
    <source>
        <dbReference type="ARBA" id="ARBA00001698"/>
    </source>
</evidence>
<dbReference type="PROSITE" id="PS01315">
    <property type="entry name" value="CDS"/>
    <property type="match status" value="1"/>
</dbReference>
<keyword evidence="8" id="KW-1003">Cell membrane</keyword>
<dbReference type="PANTHER" id="PTHR46382">
    <property type="entry name" value="PHOSPHATIDATE CYTIDYLYLTRANSFERASE"/>
    <property type="match status" value="1"/>
</dbReference>
<protein>
    <recommendedName>
        <fullName evidence="7 18">Phosphatidate cytidylyltransferase</fullName>
        <ecNumber evidence="6 18">2.7.7.41</ecNumber>
    </recommendedName>
</protein>
<comment type="subcellular location">
    <subcellularLocation>
        <location evidence="2">Cell membrane</location>
        <topology evidence="2">Multi-pass membrane protein</topology>
    </subcellularLocation>
</comment>
<feature type="transmembrane region" description="Helical" evidence="19">
    <location>
        <begin position="79"/>
        <end position="106"/>
    </location>
</feature>
<keyword evidence="21" id="KW-1185">Reference proteome</keyword>
<feature type="transmembrane region" description="Helical" evidence="19">
    <location>
        <begin position="204"/>
        <end position="226"/>
    </location>
</feature>
<evidence type="ECO:0000256" key="19">
    <source>
        <dbReference type="SAM" id="Phobius"/>
    </source>
</evidence>
<evidence type="ECO:0000256" key="2">
    <source>
        <dbReference type="ARBA" id="ARBA00004651"/>
    </source>
</evidence>
<comment type="pathway">
    <text evidence="3 18">Phospholipid metabolism; CDP-diacylglycerol biosynthesis; CDP-diacylglycerol from sn-glycerol 3-phosphate: step 3/3.</text>
</comment>
<evidence type="ECO:0000256" key="6">
    <source>
        <dbReference type="ARBA" id="ARBA00012487"/>
    </source>
</evidence>
<evidence type="ECO:0000256" key="18">
    <source>
        <dbReference type="RuleBase" id="RU003938"/>
    </source>
</evidence>